<keyword evidence="3" id="KW-1185">Reference proteome</keyword>
<dbReference type="Proteomes" id="UP000035642">
    <property type="component" value="Unassembled WGS sequence"/>
</dbReference>
<evidence type="ECO:0000313" key="4">
    <source>
        <dbReference type="WBParaSite" id="ACAC_0000269401-mRNA-1"/>
    </source>
</evidence>
<dbReference type="WBParaSite" id="ACAC_0000269401-mRNA-1">
    <property type="protein sequence ID" value="ACAC_0000269401-mRNA-1"/>
    <property type="gene ID" value="ACAC_0000269401"/>
</dbReference>
<reference evidence="3" key="1">
    <citation type="submission" date="2012-09" db="EMBL/GenBank/DDBJ databases">
        <authorList>
            <person name="Martin A.A."/>
        </authorList>
    </citation>
    <scope>NUCLEOTIDE SEQUENCE</scope>
</reference>
<evidence type="ECO:0000256" key="1">
    <source>
        <dbReference type="SAM" id="MobiDB-lite"/>
    </source>
</evidence>
<protein>
    <submittedName>
        <fullName evidence="4">DUF1758 domain-containing protein</fullName>
    </submittedName>
</protein>
<feature type="compositionally biased region" description="Polar residues" evidence="1">
    <location>
        <begin position="127"/>
        <end position="136"/>
    </location>
</feature>
<proteinExistence type="predicted"/>
<accession>A0A0K0CYH4</accession>
<organism evidence="3 4">
    <name type="scientific">Angiostrongylus cantonensis</name>
    <name type="common">Rat lungworm</name>
    <dbReference type="NCBI Taxonomy" id="6313"/>
    <lineage>
        <taxon>Eukaryota</taxon>
        <taxon>Metazoa</taxon>
        <taxon>Ecdysozoa</taxon>
        <taxon>Nematoda</taxon>
        <taxon>Chromadorea</taxon>
        <taxon>Rhabditida</taxon>
        <taxon>Rhabditina</taxon>
        <taxon>Rhabditomorpha</taxon>
        <taxon>Strongyloidea</taxon>
        <taxon>Metastrongylidae</taxon>
        <taxon>Angiostrongylus</taxon>
    </lineage>
</organism>
<dbReference type="InterPro" id="IPR008737">
    <property type="entry name" value="DUF1758"/>
</dbReference>
<evidence type="ECO:0000259" key="2">
    <source>
        <dbReference type="Pfam" id="PF05585"/>
    </source>
</evidence>
<feature type="domain" description="DUF1758" evidence="2">
    <location>
        <begin position="182"/>
        <end position="340"/>
    </location>
</feature>
<feature type="region of interest" description="Disordered" evidence="1">
    <location>
        <begin position="126"/>
        <end position="147"/>
    </location>
</feature>
<reference evidence="4" key="2">
    <citation type="submission" date="2017-02" db="UniProtKB">
        <authorList>
            <consortium name="WormBaseParasite"/>
        </authorList>
    </citation>
    <scope>IDENTIFICATION</scope>
</reference>
<name>A0A0K0CYH4_ANGCA</name>
<evidence type="ECO:0000313" key="3">
    <source>
        <dbReference type="Proteomes" id="UP000035642"/>
    </source>
</evidence>
<dbReference type="AlphaFoldDB" id="A0A0K0CYH4"/>
<sequence length="405" mass="45557">MSNTLSSRLGALTKAINRLKSSLNKYDQEVNSPVNIPSNEPQRTEYFVARKDDVKQATSAITKQRDSLEAALDDYTKAADNFELQTSIPDELKEGIQLNVNKTLEHIDKAENYLSKLLELRNKLDSTQRNAQNDSHTAPPATNLPPIPIPNFSGDIWEWETFWGEFEHSVHSRAQIWAAQAIVLNPDKTKKEVVEVLLDTAADRSLITNDLAETLQLKDAYSTELAIHKFGDSKADMKKYGITSIILQDTHGAEHEIAVNRTDTITQPLKRCSFSVEDQEFLHRNSISLSIDSTRSTIHPKILLGSGDVQKVLDKGIPLNNTLPSGLTLIPSRLRYLVTGTAYKQQNEPDIDIVPAASTTQVSYKIIESEKNTWAFDPLITNLWDPTKKSYNSKIWRSGNNFKKR</sequence>
<dbReference type="Pfam" id="PF05585">
    <property type="entry name" value="DUF1758"/>
    <property type="match status" value="1"/>
</dbReference>